<organism evidence="1 2">
    <name type="scientific">Nocardia tenerifensis</name>
    <dbReference type="NCBI Taxonomy" id="228006"/>
    <lineage>
        <taxon>Bacteria</taxon>
        <taxon>Bacillati</taxon>
        <taxon>Actinomycetota</taxon>
        <taxon>Actinomycetes</taxon>
        <taxon>Mycobacteriales</taxon>
        <taxon>Nocardiaceae</taxon>
        <taxon>Nocardia</taxon>
    </lineage>
</organism>
<keyword evidence="2" id="KW-1185">Reference proteome</keyword>
<dbReference type="Proteomes" id="UP000247569">
    <property type="component" value="Unassembled WGS sequence"/>
</dbReference>
<evidence type="ECO:0000313" key="2">
    <source>
        <dbReference type="Proteomes" id="UP000247569"/>
    </source>
</evidence>
<evidence type="ECO:0000313" key="1">
    <source>
        <dbReference type="EMBL" id="PXX61035.1"/>
    </source>
</evidence>
<name>A0A318K1J4_9NOCA</name>
<protein>
    <submittedName>
        <fullName evidence="1">Uncharacterized protein</fullName>
    </submittedName>
</protein>
<dbReference type="AlphaFoldDB" id="A0A318K1J4"/>
<dbReference type="EMBL" id="QJKF01000009">
    <property type="protein sequence ID" value="PXX61035.1"/>
    <property type="molecule type" value="Genomic_DNA"/>
</dbReference>
<accession>A0A318K1J4</accession>
<gene>
    <name evidence="1" type="ORF">DFR70_109226</name>
</gene>
<sequence length="85" mass="8008">MVVEGSVVGVVVGSLDVVGVVGVVVGASVDGVVVGAVVEGVVGVGVVVVGSASAPGATVKTVAAETNTAVAMRRAALRCGYSISK</sequence>
<comment type="caution">
    <text evidence="1">The sequence shown here is derived from an EMBL/GenBank/DDBJ whole genome shotgun (WGS) entry which is preliminary data.</text>
</comment>
<dbReference type="RefSeq" id="WP_040740820.1">
    <property type="nucleotide sequence ID" value="NZ_QJKF01000009.1"/>
</dbReference>
<proteinExistence type="predicted"/>
<reference evidence="1 2" key="1">
    <citation type="submission" date="2018-05" db="EMBL/GenBank/DDBJ databases">
        <title>Genomic Encyclopedia of Type Strains, Phase IV (KMG-IV): sequencing the most valuable type-strain genomes for metagenomic binning, comparative biology and taxonomic classification.</title>
        <authorList>
            <person name="Goeker M."/>
        </authorList>
    </citation>
    <scope>NUCLEOTIDE SEQUENCE [LARGE SCALE GENOMIC DNA]</scope>
    <source>
        <strain evidence="1 2">DSM 44704</strain>
    </source>
</reference>